<reference evidence="1 2" key="1">
    <citation type="journal article" date="2019" name="Nat. Ecol. Evol.">
        <title>Megaphylogeny resolves global patterns of mushroom evolution.</title>
        <authorList>
            <person name="Varga T."/>
            <person name="Krizsan K."/>
            <person name="Foldi C."/>
            <person name="Dima B."/>
            <person name="Sanchez-Garcia M."/>
            <person name="Sanchez-Ramirez S."/>
            <person name="Szollosi G.J."/>
            <person name="Szarkandi J.G."/>
            <person name="Papp V."/>
            <person name="Albert L."/>
            <person name="Andreopoulos W."/>
            <person name="Angelini C."/>
            <person name="Antonin V."/>
            <person name="Barry K.W."/>
            <person name="Bougher N.L."/>
            <person name="Buchanan P."/>
            <person name="Buyck B."/>
            <person name="Bense V."/>
            <person name="Catcheside P."/>
            <person name="Chovatia M."/>
            <person name="Cooper J."/>
            <person name="Damon W."/>
            <person name="Desjardin D."/>
            <person name="Finy P."/>
            <person name="Geml J."/>
            <person name="Haridas S."/>
            <person name="Hughes K."/>
            <person name="Justo A."/>
            <person name="Karasinski D."/>
            <person name="Kautmanova I."/>
            <person name="Kiss B."/>
            <person name="Kocsube S."/>
            <person name="Kotiranta H."/>
            <person name="LaButti K.M."/>
            <person name="Lechner B.E."/>
            <person name="Liimatainen K."/>
            <person name="Lipzen A."/>
            <person name="Lukacs Z."/>
            <person name="Mihaltcheva S."/>
            <person name="Morgado L.N."/>
            <person name="Niskanen T."/>
            <person name="Noordeloos M.E."/>
            <person name="Ohm R.A."/>
            <person name="Ortiz-Santana B."/>
            <person name="Ovrebo C."/>
            <person name="Racz N."/>
            <person name="Riley R."/>
            <person name="Savchenko A."/>
            <person name="Shiryaev A."/>
            <person name="Soop K."/>
            <person name="Spirin V."/>
            <person name="Szebenyi C."/>
            <person name="Tomsovsky M."/>
            <person name="Tulloss R.E."/>
            <person name="Uehling J."/>
            <person name="Grigoriev I.V."/>
            <person name="Vagvolgyi C."/>
            <person name="Papp T."/>
            <person name="Martin F.M."/>
            <person name="Miettinen O."/>
            <person name="Hibbett D.S."/>
            <person name="Nagy L.G."/>
        </authorList>
    </citation>
    <scope>NUCLEOTIDE SEQUENCE [LARGE SCALE GENOMIC DNA]</scope>
    <source>
        <strain evidence="1 2">NL-1719</strain>
    </source>
</reference>
<protein>
    <submittedName>
        <fullName evidence="1">Uncharacterized protein</fullName>
    </submittedName>
</protein>
<organism evidence="1 2">
    <name type="scientific">Pluteus cervinus</name>
    <dbReference type="NCBI Taxonomy" id="181527"/>
    <lineage>
        <taxon>Eukaryota</taxon>
        <taxon>Fungi</taxon>
        <taxon>Dikarya</taxon>
        <taxon>Basidiomycota</taxon>
        <taxon>Agaricomycotina</taxon>
        <taxon>Agaricomycetes</taxon>
        <taxon>Agaricomycetidae</taxon>
        <taxon>Agaricales</taxon>
        <taxon>Pluteineae</taxon>
        <taxon>Pluteaceae</taxon>
        <taxon>Pluteus</taxon>
    </lineage>
</organism>
<keyword evidence="2" id="KW-1185">Reference proteome</keyword>
<evidence type="ECO:0000313" key="1">
    <source>
        <dbReference type="EMBL" id="TFK62481.1"/>
    </source>
</evidence>
<sequence>MTPVTSESLFDNTFSGSNIITLLDESASRQAILDGFKWLILNENIKRRDDPIIIYFTGHGSQVQKLEDWEDWSTVTSMLEIFALPISTPMLEILNLGPDKAYRIVLLLQCHTARNVPKERRQHSRSEAITKSESDV</sequence>
<proteinExistence type="predicted"/>
<accession>A0ACD3A9Z1</accession>
<gene>
    <name evidence="1" type="ORF">BDN72DRAFT_848647</name>
</gene>
<evidence type="ECO:0000313" key="2">
    <source>
        <dbReference type="Proteomes" id="UP000308600"/>
    </source>
</evidence>
<dbReference type="EMBL" id="ML208578">
    <property type="protein sequence ID" value="TFK62481.1"/>
    <property type="molecule type" value="Genomic_DNA"/>
</dbReference>
<dbReference type="Proteomes" id="UP000308600">
    <property type="component" value="Unassembled WGS sequence"/>
</dbReference>
<name>A0ACD3A9Z1_9AGAR</name>